<evidence type="ECO:0000256" key="2">
    <source>
        <dbReference type="ARBA" id="ARBA00023134"/>
    </source>
</evidence>
<evidence type="ECO:0000256" key="1">
    <source>
        <dbReference type="ARBA" id="ARBA00022741"/>
    </source>
</evidence>
<keyword evidence="2" id="KW-0342">GTP-binding</keyword>
<dbReference type="PROSITE" id="PS51388">
    <property type="entry name" value="GED"/>
    <property type="match status" value="1"/>
</dbReference>
<feature type="domain" description="GED" evidence="3">
    <location>
        <begin position="660"/>
        <end position="750"/>
    </location>
</feature>
<evidence type="ECO:0000313" key="6">
    <source>
        <dbReference type="Proteomes" id="UP001632037"/>
    </source>
</evidence>
<dbReference type="Gene3D" id="1.20.120.1240">
    <property type="entry name" value="Dynamin, middle domain"/>
    <property type="match status" value="1"/>
</dbReference>
<reference evidence="5 6" key="1">
    <citation type="submission" date="2024-09" db="EMBL/GenBank/DDBJ databases">
        <title>Genome sequencing and assembly of Phytophthora oleae, isolate VK10A, causative agent of rot of olive drupes.</title>
        <authorList>
            <person name="Conti Taguali S."/>
            <person name="Riolo M."/>
            <person name="La Spada F."/>
            <person name="Cacciola S.O."/>
            <person name="Dionisio G."/>
        </authorList>
    </citation>
    <scope>NUCLEOTIDE SEQUENCE [LARGE SCALE GENOMIC DNA]</scope>
    <source>
        <strain evidence="5 6">VK10A</strain>
    </source>
</reference>
<dbReference type="InterPro" id="IPR000375">
    <property type="entry name" value="Dynamin_stalk"/>
</dbReference>
<evidence type="ECO:0000313" key="5">
    <source>
        <dbReference type="EMBL" id="KAL3665741.1"/>
    </source>
</evidence>
<dbReference type="PANTHER" id="PTHR11566:SF21">
    <property type="entry name" value="DYNAMIN RELATED PROTEIN 1, ISOFORM A"/>
    <property type="match status" value="1"/>
</dbReference>
<name>A0ABD3FJ50_9STRA</name>
<dbReference type="InterPro" id="IPR020850">
    <property type="entry name" value="GED_dom"/>
</dbReference>
<keyword evidence="1" id="KW-0547">Nucleotide-binding</keyword>
<dbReference type="Pfam" id="PF01031">
    <property type="entry name" value="Dynamin_M"/>
    <property type="match status" value="2"/>
</dbReference>
<dbReference type="CDD" id="cd08771">
    <property type="entry name" value="DLP_1"/>
    <property type="match status" value="1"/>
</dbReference>
<dbReference type="Pfam" id="PF02212">
    <property type="entry name" value="GED"/>
    <property type="match status" value="1"/>
</dbReference>
<comment type="caution">
    <text evidence="5">The sequence shown here is derived from an EMBL/GenBank/DDBJ whole genome shotgun (WGS) entry which is preliminary data.</text>
</comment>
<dbReference type="InterPro" id="IPR030381">
    <property type="entry name" value="G_DYNAMIN_dom"/>
</dbReference>
<dbReference type="PRINTS" id="PR00195">
    <property type="entry name" value="DYNAMIN"/>
</dbReference>
<dbReference type="InterPro" id="IPR001401">
    <property type="entry name" value="Dynamin_GTPase"/>
</dbReference>
<protein>
    <recommendedName>
        <fullName evidence="7">Dynamin-type G domain-containing protein</fullName>
    </recommendedName>
</protein>
<dbReference type="SMART" id="SM00053">
    <property type="entry name" value="DYNc"/>
    <property type="match status" value="1"/>
</dbReference>
<dbReference type="PANTHER" id="PTHR11566">
    <property type="entry name" value="DYNAMIN"/>
    <property type="match status" value="1"/>
</dbReference>
<dbReference type="AlphaFoldDB" id="A0ABD3FJ50"/>
<dbReference type="InterPro" id="IPR045063">
    <property type="entry name" value="Dynamin_N"/>
</dbReference>
<organism evidence="5 6">
    <name type="scientific">Phytophthora oleae</name>
    <dbReference type="NCBI Taxonomy" id="2107226"/>
    <lineage>
        <taxon>Eukaryota</taxon>
        <taxon>Sar</taxon>
        <taxon>Stramenopiles</taxon>
        <taxon>Oomycota</taxon>
        <taxon>Peronosporomycetes</taxon>
        <taxon>Peronosporales</taxon>
        <taxon>Peronosporaceae</taxon>
        <taxon>Phytophthora</taxon>
    </lineage>
</organism>
<keyword evidence="6" id="KW-1185">Reference proteome</keyword>
<proteinExistence type="predicted"/>
<evidence type="ECO:0000259" key="3">
    <source>
        <dbReference type="PROSITE" id="PS51388"/>
    </source>
</evidence>
<evidence type="ECO:0000259" key="4">
    <source>
        <dbReference type="PROSITE" id="PS51718"/>
    </source>
</evidence>
<evidence type="ECO:0008006" key="7">
    <source>
        <dbReference type="Google" id="ProtNLM"/>
    </source>
</evidence>
<dbReference type="Gene3D" id="3.40.50.300">
    <property type="entry name" value="P-loop containing nucleotide triphosphate hydrolases"/>
    <property type="match status" value="1"/>
</dbReference>
<dbReference type="EMBL" id="JBIMZQ010000019">
    <property type="protein sequence ID" value="KAL3665741.1"/>
    <property type="molecule type" value="Genomic_DNA"/>
</dbReference>
<dbReference type="InterPro" id="IPR003130">
    <property type="entry name" value="GED"/>
</dbReference>
<dbReference type="PROSITE" id="PS51718">
    <property type="entry name" value="G_DYNAMIN_2"/>
    <property type="match status" value="1"/>
</dbReference>
<gene>
    <name evidence="5" type="ORF">V7S43_009174</name>
</gene>
<accession>A0ABD3FJ50</accession>
<dbReference type="Proteomes" id="UP001632037">
    <property type="component" value="Unassembled WGS sequence"/>
</dbReference>
<feature type="domain" description="Dynamin-type G" evidence="4">
    <location>
        <begin position="34"/>
        <end position="315"/>
    </location>
</feature>
<dbReference type="InterPro" id="IPR022812">
    <property type="entry name" value="Dynamin"/>
</dbReference>
<dbReference type="SUPFAM" id="SSF52540">
    <property type="entry name" value="P-loop containing nucleoside triphosphate hydrolases"/>
    <property type="match status" value="1"/>
</dbReference>
<sequence>MAPNKTNGILERLRSCEEERSLIDELRNIGLDQYIELPQIAVMGDTSSGKSSLLSALSGVSFPSNDQLTTRCPTQLVLTRSEVFRGTVRLVRFQSNGGSNDEGEEKEDLNRLEDVPDAITKLTNKLIAEGQYISDDQIVIEMCGPELPNLTLTDLPGLVRTVGDHEDQNIIPRVRQMVDRYMQQERTVIIAVVPANVDMHNTEILQAAQQADSDGTRTIAVVTKVDLVDAGAELAVHELLLNRKKKMNLGYHAVKCRSQRELTKGTSIEKGLTNETAFFSQHEYWRRLPSHLWGVPRLTERLVSILQDNIRRSLPEVITEISSRMAETQKSLSSLGTPLESPGAQRQQFGKWVNQYLRLMEATMNGQYGLLSLGGISSYTTLLAPEVRLRALLRQKDAIFRAEIEATIAEDILGFCASLSPTNSSTSDENQSTNQRSVAVGDSVVVQLEQESVTCKVKKTRGTDVLCEELPQNWLGASRWGFAPENTRSAEQSEVLSLKQFIQANRGDELAIFPSYQIFCSCVQRSVNKWEKPTFRLLEHYYTQTRSTSHHIISMLLASSDSMRVEQFFKATADRVLDTLKEAADRELGLLLQHEARPYTQDQRLYEELDRLRQRALHAQLEASLPLGDKHGLVSLAAVTRAIGEVSMGPFAMSSDDREALEMEVALRAYLEVASHRFVDLVPMKLNGLVLDLFLREVERELVGAATDEHVNDLLRQSDDKAVRRQQLINELSTLKKGEQIAEANLCAVNLLKQIQR</sequence>
<dbReference type="Pfam" id="PF00350">
    <property type="entry name" value="Dynamin_N"/>
    <property type="match status" value="1"/>
</dbReference>
<dbReference type="InterPro" id="IPR027417">
    <property type="entry name" value="P-loop_NTPase"/>
</dbReference>